<evidence type="ECO:0000313" key="5">
    <source>
        <dbReference type="Proteomes" id="UP001225378"/>
    </source>
</evidence>
<dbReference type="Gene3D" id="3.90.650.10">
    <property type="entry name" value="PurM-like C-terminal domain"/>
    <property type="match status" value="1"/>
</dbReference>
<evidence type="ECO:0000259" key="3">
    <source>
        <dbReference type="Pfam" id="PF02769"/>
    </source>
</evidence>
<dbReference type="PANTHER" id="PTHR30303">
    <property type="entry name" value="HYDROGENASE ISOENZYMES FORMATION PROTEIN HYPE"/>
    <property type="match status" value="1"/>
</dbReference>
<name>A0AAU7NUD1_9GAMM</name>
<dbReference type="InterPro" id="IPR011854">
    <property type="entry name" value="HypE"/>
</dbReference>
<dbReference type="EMBL" id="CP157743">
    <property type="protein sequence ID" value="XBS20635.1"/>
    <property type="molecule type" value="Genomic_DNA"/>
</dbReference>
<comment type="similarity">
    <text evidence="1">Belongs to the HypE family.</text>
</comment>
<dbReference type="AlphaFoldDB" id="A0AAU7NUD1"/>
<dbReference type="Proteomes" id="UP001225378">
    <property type="component" value="Chromosome"/>
</dbReference>
<dbReference type="Pfam" id="PF02769">
    <property type="entry name" value="AIRS_C"/>
    <property type="match status" value="1"/>
</dbReference>
<feature type="domain" description="PurM-like N-terminal" evidence="2">
    <location>
        <begin position="49"/>
        <end position="161"/>
    </location>
</feature>
<dbReference type="RefSeq" id="WP_305906598.1">
    <property type="nucleotide sequence ID" value="NZ_CP157743.1"/>
</dbReference>
<dbReference type="InterPro" id="IPR036921">
    <property type="entry name" value="PurM-like_N_sf"/>
</dbReference>
<dbReference type="PANTHER" id="PTHR30303:SF0">
    <property type="entry name" value="CARBAMOYL DEHYDRATASE HYPE"/>
    <property type="match status" value="1"/>
</dbReference>
<proteinExistence type="inferred from homology"/>
<evidence type="ECO:0000313" key="4">
    <source>
        <dbReference type="EMBL" id="XBS20635.1"/>
    </source>
</evidence>
<evidence type="ECO:0000256" key="1">
    <source>
        <dbReference type="ARBA" id="ARBA00006243"/>
    </source>
</evidence>
<dbReference type="CDD" id="cd02197">
    <property type="entry name" value="HypE"/>
    <property type="match status" value="1"/>
</dbReference>
<dbReference type="InterPro" id="IPR010918">
    <property type="entry name" value="PurM-like_C_dom"/>
</dbReference>
<dbReference type="InterPro" id="IPR036676">
    <property type="entry name" value="PurM-like_C_sf"/>
</dbReference>
<accession>A0AAU7NUD1</accession>
<dbReference type="KEGG" id="mech:Q9L42_000465"/>
<dbReference type="PIRSF" id="PIRSF005644">
    <property type="entry name" value="Hdrgns_mtr_HypE"/>
    <property type="match status" value="1"/>
</dbReference>
<dbReference type="SUPFAM" id="SSF56042">
    <property type="entry name" value="PurM C-terminal domain-like"/>
    <property type="match status" value="1"/>
</dbReference>
<gene>
    <name evidence="4" type="primary">hypE</name>
    <name evidence="4" type="ORF">Q9L42_000465</name>
</gene>
<reference evidence="4 5" key="1">
    <citation type="journal article" date="2024" name="Microbiology">
        <title>Methylomarinum rosea sp. nov., a novel halophilic methanotrophic bacterium from the hypersaline Lake Elton.</title>
        <authorList>
            <person name="Suleimanov R.Z."/>
            <person name="Oshkin I.Y."/>
            <person name="Danilova O.V."/>
            <person name="Suzina N.E."/>
            <person name="Dedysh S.N."/>
        </authorList>
    </citation>
    <scope>NUCLEOTIDE SEQUENCE [LARGE SCALE GENOMIC DNA]</scope>
    <source>
        <strain evidence="4 5">Ch1-1</strain>
    </source>
</reference>
<keyword evidence="5" id="KW-1185">Reference proteome</keyword>
<dbReference type="Pfam" id="PF00586">
    <property type="entry name" value="AIRS"/>
    <property type="match status" value="1"/>
</dbReference>
<sequence length="348" mass="37288">MTEPKLNCPLPLNYEQIVMAHGGGGRMMQQLLDKIIRPAFDNDILAQQHDSAIINIPANRLAFTTDSYVIKPLFFNGGDIGKLAVCGTVNDLAMSGAKPLYISCSLIIEEGFAIKDLQRIVQSMRASADEAGVKIVTGDSKVVEHGKGDGLYINTAGVGVIETESSILPNNIRTGDAIIVNSDLGRHGIAIMLQREGMDFASAIDSDCASLAAPVQALFDANIDVHCLRDLTRGGLSSCLIELAAVCGRQFEIREQGLPVRQDVRSACELLGFDPLYIANEGCFVLFVPQSQAGAAIATLQKHSNSQQAVQIGTVSEEHADGRVILQTAMGISRILELLSGEQLPRIC</sequence>
<dbReference type="NCBIfam" id="TIGR02124">
    <property type="entry name" value="hypE"/>
    <property type="match status" value="1"/>
</dbReference>
<dbReference type="InterPro" id="IPR016188">
    <property type="entry name" value="PurM-like_N"/>
</dbReference>
<organism evidence="4 5">
    <name type="scientific">Methylomarinum roseum</name>
    <dbReference type="NCBI Taxonomy" id="3067653"/>
    <lineage>
        <taxon>Bacteria</taxon>
        <taxon>Pseudomonadati</taxon>
        <taxon>Pseudomonadota</taxon>
        <taxon>Gammaproteobacteria</taxon>
        <taxon>Methylococcales</taxon>
        <taxon>Methylococcaceae</taxon>
        <taxon>Methylomarinum</taxon>
    </lineage>
</organism>
<dbReference type="SUPFAM" id="SSF55326">
    <property type="entry name" value="PurM N-terminal domain-like"/>
    <property type="match status" value="1"/>
</dbReference>
<evidence type="ECO:0000259" key="2">
    <source>
        <dbReference type="Pfam" id="PF00586"/>
    </source>
</evidence>
<protein>
    <submittedName>
        <fullName evidence="4">Hydrogenase expression/formation protein HypE</fullName>
    </submittedName>
</protein>
<dbReference type="GO" id="GO:0051604">
    <property type="term" value="P:protein maturation"/>
    <property type="evidence" value="ECO:0007669"/>
    <property type="project" value="TreeGrafter"/>
</dbReference>
<dbReference type="Gene3D" id="3.30.1330.10">
    <property type="entry name" value="PurM-like, N-terminal domain"/>
    <property type="match status" value="1"/>
</dbReference>
<feature type="domain" description="PurM-like C-terminal" evidence="3">
    <location>
        <begin position="174"/>
        <end position="320"/>
    </location>
</feature>